<keyword evidence="3" id="KW-1185">Reference proteome</keyword>
<dbReference type="InterPro" id="IPR048344">
    <property type="entry name" value="Zw10_middle"/>
</dbReference>
<protein>
    <recommendedName>
        <fullName evidence="1">Centromere/kinetochore protein zw10 middle domain-containing protein</fullName>
    </recommendedName>
</protein>
<dbReference type="Proteomes" id="UP001196413">
    <property type="component" value="Unassembled WGS sequence"/>
</dbReference>
<proteinExistence type="predicted"/>
<sequence>MTSFLKCIMNAYPLSDPNETTFKTAMNIAERFRDDMIKLGFFNDASPTFQKFATEHSTMFIDRRCLEVFEKSKGTDPYAVFGVSRGWDWR</sequence>
<evidence type="ECO:0000259" key="1">
    <source>
        <dbReference type="Pfam" id="PF20665"/>
    </source>
</evidence>
<evidence type="ECO:0000313" key="2">
    <source>
        <dbReference type="EMBL" id="KAJ1363960.1"/>
    </source>
</evidence>
<dbReference type="Pfam" id="PF20665">
    <property type="entry name" value="Zw10_middle"/>
    <property type="match status" value="1"/>
</dbReference>
<feature type="domain" description="Centromere/kinetochore protein zw10 middle" evidence="1">
    <location>
        <begin position="6"/>
        <end position="72"/>
    </location>
</feature>
<organism evidence="2 3">
    <name type="scientific">Parelaphostrongylus tenuis</name>
    <name type="common">Meningeal worm</name>
    <dbReference type="NCBI Taxonomy" id="148309"/>
    <lineage>
        <taxon>Eukaryota</taxon>
        <taxon>Metazoa</taxon>
        <taxon>Ecdysozoa</taxon>
        <taxon>Nematoda</taxon>
        <taxon>Chromadorea</taxon>
        <taxon>Rhabditida</taxon>
        <taxon>Rhabditina</taxon>
        <taxon>Rhabditomorpha</taxon>
        <taxon>Strongyloidea</taxon>
        <taxon>Metastrongylidae</taxon>
        <taxon>Parelaphostrongylus</taxon>
    </lineage>
</organism>
<dbReference type="EMBL" id="JAHQIW010004837">
    <property type="protein sequence ID" value="KAJ1363960.1"/>
    <property type="molecule type" value="Genomic_DNA"/>
</dbReference>
<gene>
    <name evidence="2" type="ORF">KIN20_023930</name>
</gene>
<accession>A0AAD5MSI0</accession>
<reference evidence="2" key="1">
    <citation type="submission" date="2021-06" db="EMBL/GenBank/DDBJ databases">
        <title>Parelaphostrongylus tenuis whole genome reference sequence.</title>
        <authorList>
            <person name="Garwood T.J."/>
            <person name="Larsen P.A."/>
            <person name="Fountain-Jones N.M."/>
            <person name="Garbe J.R."/>
            <person name="Macchietto M.G."/>
            <person name="Kania S.A."/>
            <person name="Gerhold R.W."/>
            <person name="Richards J.E."/>
            <person name="Wolf T.M."/>
        </authorList>
    </citation>
    <scope>NUCLEOTIDE SEQUENCE</scope>
    <source>
        <strain evidence="2">MNPRO001-30</strain>
        <tissue evidence="2">Meninges</tissue>
    </source>
</reference>
<comment type="caution">
    <text evidence="2">The sequence shown here is derived from an EMBL/GenBank/DDBJ whole genome shotgun (WGS) entry which is preliminary data.</text>
</comment>
<name>A0AAD5MSI0_PARTN</name>
<dbReference type="AlphaFoldDB" id="A0AAD5MSI0"/>
<evidence type="ECO:0000313" key="3">
    <source>
        <dbReference type="Proteomes" id="UP001196413"/>
    </source>
</evidence>